<dbReference type="Proteomes" id="UP001165561">
    <property type="component" value="Unassembled WGS sequence"/>
</dbReference>
<reference evidence="2" key="1">
    <citation type="submission" date="2023-02" db="EMBL/GenBank/DDBJ databases">
        <title>Georgenia sp.10Sc9-8, isolated from a soil sample collected from the Taklamakan desert.</title>
        <authorList>
            <person name="Liu S."/>
        </authorList>
    </citation>
    <scope>NUCLEOTIDE SEQUENCE</scope>
    <source>
        <strain evidence="2">10Sc9-8</strain>
    </source>
</reference>
<comment type="caution">
    <text evidence="2">The sequence shown here is derived from an EMBL/GenBank/DDBJ whole genome shotgun (WGS) entry which is preliminary data.</text>
</comment>
<dbReference type="InterPro" id="IPR036291">
    <property type="entry name" value="NAD(P)-bd_dom_sf"/>
</dbReference>
<dbReference type="EMBL" id="JARACI010001151">
    <property type="protein sequence ID" value="MDD9207759.1"/>
    <property type="molecule type" value="Genomic_DNA"/>
</dbReference>
<gene>
    <name evidence="2" type="ORF">PU560_14985</name>
</gene>
<protein>
    <submittedName>
        <fullName evidence="2">SDR family oxidoreductase</fullName>
    </submittedName>
</protein>
<dbReference type="InterPro" id="IPR052718">
    <property type="entry name" value="NmrA-type_oxidoreductase"/>
</dbReference>
<name>A0ABT5U2Q6_9MICO</name>
<dbReference type="SUPFAM" id="SSF51735">
    <property type="entry name" value="NAD(P)-binding Rossmann-fold domains"/>
    <property type="match status" value="1"/>
</dbReference>
<dbReference type="Pfam" id="PF13460">
    <property type="entry name" value="NAD_binding_10"/>
    <property type="match status" value="1"/>
</dbReference>
<evidence type="ECO:0000313" key="2">
    <source>
        <dbReference type="EMBL" id="MDD9207759.1"/>
    </source>
</evidence>
<proteinExistence type="predicted"/>
<evidence type="ECO:0000259" key="1">
    <source>
        <dbReference type="Pfam" id="PF13460"/>
    </source>
</evidence>
<dbReference type="CDD" id="cd05269">
    <property type="entry name" value="TMR_SDR_a"/>
    <property type="match status" value="1"/>
</dbReference>
<keyword evidence="3" id="KW-1185">Reference proteome</keyword>
<feature type="domain" description="NAD(P)-binding" evidence="1">
    <location>
        <begin position="8"/>
        <end position="187"/>
    </location>
</feature>
<dbReference type="InterPro" id="IPR016040">
    <property type="entry name" value="NAD(P)-bd_dom"/>
</dbReference>
<sequence>MTTYAITGVTGNLGRIAVERLLERGVPAADVVGLARNPEKADEVVQLGIHVREGDYDRPETLDDALTGVDRLLLVSGSEVGQRVRQHTNVVSAAARAGVERILYTSILRAATTDLVLAPEHQATEEAVVAAGLRHTFLRNSWYTENYTERLPEYVEQGVILGATDNGRIAAATREDYAEAAVAALLEDRTDDAVYELAGPAFTFDELAATVTEVTGTQVRHENLSAADYTAALTSAGLDEGTAGFVVALDRGIAAGQLDGDPADLERLLGRPATTMPEAVRAAWAGRDRTG</sequence>
<dbReference type="Gene3D" id="3.40.50.720">
    <property type="entry name" value="NAD(P)-binding Rossmann-like Domain"/>
    <property type="match status" value="1"/>
</dbReference>
<accession>A0ABT5U2Q6</accession>
<organism evidence="2 3">
    <name type="scientific">Georgenia halotolerans</name>
    <dbReference type="NCBI Taxonomy" id="3028317"/>
    <lineage>
        <taxon>Bacteria</taxon>
        <taxon>Bacillati</taxon>
        <taxon>Actinomycetota</taxon>
        <taxon>Actinomycetes</taxon>
        <taxon>Micrococcales</taxon>
        <taxon>Bogoriellaceae</taxon>
        <taxon>Georgenia</taxon>
    </lineage>
</organism>
<evidence type="ECO:0000313" key="3">
    <source>
        <dbReference type="Proteomes" id="UP001165561"/>
    </source>
</evidence>
<dbReference type="Gene3D" id="3.90.25.10">
    <property type="entry name" value="UDP-galactose 4-epimerase, domain 1"/>
    <property type="match status" value="1"/>
</dbReference>
<dbReference type="PANTHER" id="PTHR47129">
    <property type="entry name" value="QUINONE OXIDOREDUCTASE 2"/>
    <property type="match status" value="1"/>
</dbReference>
<dbReference type="PANTHER" id="PTHR47129:SF1">
    <property type="entry name" value="NMRA-LIKE DOMAIN-CONTAINING PROTEIN"/>
    <property type="match status" value="1"/>
</dbReference>